<accession>A0ABR6BSW0</accession>
<dbReference type="RefSeq" id="WP_025361630.1">
    <property type="nucleotide sequence ID" value="NZ_BAAABQ010000089.1"/>
</dbReference>
<dbReference type="Pfam" id="PF20906">
    <property type="entry name" value="S-Me-THD_C"/>
    <property type="match status" value="1"/>
</dbReference>
<evidence type="ECO:0000259" key="1">
    <source>
        <dbReference type="Pfam" id="PF06032"/>
    </source>
</evidence>
<protein>
    <recommendedName>
        <fullName evidence="5">DUF917 domain-containing protein</fullName>
    </recommendedName>
</protein>
<evidence type="ECO:0000313" key="4">
    <source>
        <dbReference type="Proteomes" id="UP000517916"/>
    </source>
</evidence>
<proteinExistence type="predicted"/>
<feature type="domain" description="S-Me-THD N-terminal" evidence="1">
    <location>
        <begin position="15"/>
        <end position="172"/>
    </location>
</feature>
<dbReference type="SUPFAM" id="SSF160991">
    <property type="entry name" value="CV3147-like"/>
    <property type="match status" value="1"/>
</dbReference>
<evidence type="ECO:0000313" key="3">
    <source>
        <dbReference type="EMBL" id="MBA8929736.1"/>
    </source>
</evidence>
<dbReference type="EMBL" id="JACJID010000005">
    <property type="protein sequence ID" value="MBA8929736.1"/>
    <property type="molecule type" value="Genomic_DNA"/>
</dbReference>
<dbReference type="Gene3D" id="3.40.1610.10">
    <property type="entry name" value="CV3147-like domain"/>
    <property type="match status" value="1"/>
</dbReference>
<dbReference type="Pfam" id="PF06032">
    <property type="entry name" value="S-Me-THD_N"/>
    <property type="match status" value="1"/>
</dbReference>
<dbReference type="InterPro" id="IPR010318">
    <property type="entry name" value="S-Me-THD_N"/>
</dbReference>
<name>A0ABR6BSW0_9PSEU</name>
<dbReference type="InterPro" id="IPR048350">
    <property type="entry name" value="S-Me-THD-like_C"/>
</dbReference>
<organism evidence="3 4">
    <name type="scientific">Kutzneria viridogrisea</name>
    <dbReference type="NCBI Taxonomy" id="47990"/>
    <lineage>
        <taxon>Bacteria</taxon>
        <taxon>Bacillati</taxon>
        <taxon>Actinomycetota</taxon>
        <taxon>Actinomycetes</taxon>
        <taxon>Pseudonocardiales</taxon>
        <taxon>Pseudonocardiaceae</taxon>
        <taxon>Kutzneria</taxon>
    </lineage>
</organism>
<evidence type="ECO:0000259" key="2">
    <source>
        <dbReference type="Pfam" id="PF20906"/>
    </source>
</evidence>
<reference evidence="3 4" key="1">
    <citation type="submission" date="2020-08" db="EMBL/GenBank/DDBJ databases">
        <title>Genomic Encyclopedia of Archaeal and Bacterial Type Strains, Phase II (KMG-II): from individual species to whole genera.</title>
        <authorList>
            <person name="Goeker M."/>
        </authorList>
    </citation>
    <scope>NUCLEOTIDE SEQUENCE [LARGE SCALE GENOMIC DNA]</scope>
    <source>
        <strain evidence="3 4">DSM 43850</strain>
    </source>
</reference>
<evidence type="ECO:0008006" key="5">
    <source>
        <dbReference type="Google" id="ProtNLM"/>
    </source>
</evidence>
<dbReference type="InterPro" id="IPR027479">
    <property type="entry name" value="S-Me-THD_N_sf"/>
</dbReference>
<comment type="caution">
    <text evidence="3">The sequence shown here is derived from an EMBL/GenBank/DDBJ whole genome shotgun (WGS) entry which is preliminary data.</text>
</comment>
<dbReference type="Proteomes" id="UP000517916">
    <property type="component" value="Unassembled WGS sequence"/>
</dbReference>
<feature type="domain" description="S-Me-THD-like C-terminal" evidence="2">
    <location>
        <begin position="178"/>
        <end position="361"/>
    </location>
</feature>
<keyword evidence="4" id="KW-1185">Reference proteome</keyword>
<gene>
    <name evidence="3" type="ORF">BC739_006954</name>
</gene>
<sequence length="370" mass="38572">MGDVGHTRVNEITVEDLPALVAGSSLLCSAAGDASFDGYCEIVAELLRNRGSVRLVELDSMPDDALCAAIGVMGGFAPMVELPPSGDEAVLAVRALEDRLGRKLDALVALNAAGPNAVFAVAAAAVLDLPLVNCDGMGRVLPLISQTTYALDGMPIGPLSAVSLAGDVLVLDSGLHRSDLLLRATMQAAGGWMLCAMYPATVSRLRTAAIPHATSRVLEVGRHLTSATERGALLDGLARAVGARVVGSGRIVELGHATRTIGPRHYPAVPTSVVVQEYADTGRMIRLEGQSELLVAVIDGVVAAAVPDVLCLIDRHDLRVVGVETVAVGDHVDVLVVPADARWHSKAGLTLAGPRAFGFPVRHPREEAQR</sequence>